<dbReference type="Proteomes" id="UP000472676">
    <property type="component" value="Unassembled WGS sequence"/>
</dbReference>
<dbReference type="PANTHER" id="PTHR36451:SF1">
    <property type="entry name" value="OMEGA-HYDROXY-BETA-DIHYDROMENAQUINONE-9 SULFOTRANSFERASE STF3"/>
    <property type="match status" value="1"/>
</dbReference>
<protein>
    <submittedName>
        <fullName evidence="1">Sulfotransferase</fullName>
    </submittedName>
</protein>
<dbReference type="Gene3D" id="3.40.50.300">
    <property type="entry name" value="P-loop containing nucleotide triphosphate hydrolases"/>
    <property type="match status" value="1"/>
</dbReference>
<gene>
    <name evidence="1" type="ORF">G7Y85_04035</name>
</gene>
<keyword evidence="2" id="KW-1185">Reference proteome</keyword>
<reference evidence="1 2" key="1">
    <citation type="journal article" date="2014" name="Int. J. Syst. Evol. Microbiol.">
        <title>Solimonas terrae sp. nov., isolated from soil.</title>
        <authorList>
            <person name="Kim S.J."/>
            <person name="Moon J.Y."/>
            <person name="Weon H.Y."/>
            <person name="Ahn J.H."/>
            <person name="Chen W.M."/>
            <person name="Kwon S.W."/>
        </authorList>
    </citation>
    <scope>NUCLEOTIDE SEQUENCE [LARGE SCALE GENOMIC DNA]</scope>
    <source>
        <strain evidence="1 2">KIS83-12</strain>
    </source>
</reference>
<keyword evidence="1" id="KW-0808">Transferase</keyword>
<sequence>MQRARSTASLDDFGDDSFRDGLERLVVSVEREARLNERGRIGFEMQIVDLLVNRLQVEHWYRRHPEIDEQQIVAPLIGLGLPRTGSTALSCLLAEDPAVRSIRNWEAMKPCPPPETASELSDPRIAVAHRMVLKRQEMFPRKMAMLPSSATMPTECQTYMAYDFRSHLFQALWQVPSYADWLNHHADLVSTYRYVKRVLKLLQWRCPPYRWRLKNPSHIVFIDALQEVFPDARYWMTHRDIGKVIPSVADLYHELIRASSDDVDKTYLGALNSEWCERGMRKVIAFRDAGHEHRFFDVQFAAFQEDPFPILARLYDFLGEEFTPLARSRMAAWRRDTPRDRHGEHHYDAADFGLDVTRLRERFGFYSERFAVAI</sequence>
<dbReference type="EMBL" id="JAAMOW010000002">
    <property type="protein sequence ID" value="NGY03921.1"/>
    <property type="molecule type" value="Genomic_DNA"/>
</dbReference>
<proteinExistence type="predicted"/>
<dbReference type="InterPro" id="IPR027417">
    <property type="entry name" value="P-loop_NTPase"/>
</dbReference>
<comment type="caution">
    <text evidence="1">The sequence shown here is derived from an EMBL/GenBank/DDBJ whole genome shotgun (WGS) entry which is preliminary data.</text>
</comment>
<organism evidence="1 2">
    <name type="scientific">Solimonas terrae</name>
    <dbReference type="NCBI Taxonomy" id="1396819"/>
    <lineage>
        <taxon>Bacteria</taxon>
        <taxon>Pseudomonadati</taxon>
        <taxon>Pseudomonadota</taxon>
        <taxon>Gammaproteobacteria</taxon>
        <taxon>Nevskiales</taxon>
        <taxon>Nevskiaceae</taxon>
        <taxon>Solimonas</taxon>
    </lineage>
</organism>
<accession>A0A6M2BNY0</accession>
<evidence type="ECO:0000313" key="1">
    <source>
        <dbReference type="EMBL" id="NGY03921.1"/>
    </source>
</evidence>
<evidence type="ECO:0000313" key="2">
    <source>
        <dbReference type="Proteomes" id="UP000472676"/>
    </source>
</evidence>
<name>A0A6M2BNY0_9GAMM</name>
<dbReference type="InterPro" id="IPR052736">
    <property type="entry name" value="Stf3_sulfotransferase"/>
</dbReference>
<dbReference type="Pfam" id="PF13469">
    <property type="entry name" value="Sulfotransfer_3"/>
    <property type="match status" value="1"/>
</dbReference>
<dbReference type="SUPFAM" id="SSF52540">
    <property type="entry name" value="P-loop containing nucleoside triphosphate hydrolases"/>
    <property type="match status" value="1"/>
</dbReference>
<dbReference type="PANTHER" id="PTHR36451">
    <property type="entry name" value="PAPS-DEPENDENT SULFOTRANSFERASE STF3"/>
    <property type="match status" value="1"/>
</dbReference>
<dbReference type="GO" id="GO:0016740">
    <property type="term" value="F:transferase activity"/>
    <property type="evidence" value="ECO:0007669"/>
    <property type="project" value="UniProtKB-KW"/>
</dbReference>
<dbReference type="AlphaFoldDB" id="A0A6M2BNY0"/>